<organism evidence="2 3">
    <name type="scientific">Thermocoleostomius sinensis A174</name>
    <dbReference type="NCBI Taxonomy" id="2016057"/>
    <lineage>
        <taxon>Bacteria</taxon>
        <taxon>Bacillati</taxon>
        <taxon>Cyanobacteriota</taxon>
        <taxon>Cyanophyceae</taxon>
        <taxon>Oculatellales</taxon>
        <taxon>Oculatellaceae</taxon>
        <taxon>Thermocoleostomius</taxon>
    </lineage>
</organism>
<dbReference type="PANTHER" id="PTHR35006">
    <property type="entry name" value="GLYOXALASE FAMILY PROTEIN (AFU_ORTHOLOGUE AFUA_5G14830)"/>
    <property type="match status" value="1"/>
</dbReference>
<protein>
    <submittedName>
        <fullName evidence="2">VOC family protein</fullName>
    </submittedName>
</protein>
<feature type="domain" description="VOC" evidence="1">
    <location>
        <begin position="6"/>
        <end position="133"/>
    </location>
</feature>
<dbReference type="SUPFAM" id="SSF54593">
    <property type="entry name" value="Glyoxalase/Bleomycin resistance protein/Dihydroxybiphenyl dioxygenase"/>
    <property type="match status" value="1"/>
</dbReference>
<name>A0A9E8ZHE7_9CYAN</name>
<dbReference type="InterPro" id="IPR037523">
    <property type="entry name" value="VOC_core"/>
</dbReference>
<dbReference type="AlphaFoldDB" id="A0A9E8ZHE7"/>
<dbReference type="EMBL" id="CP113797">
    <property type="protein sequence ID" value="WAL61343.1"/>
    <property type="molecule type" value="Genomic_DNA"/>
</dbReference>
<evidence type="ECO:0000259" key="1">
    <source>
        <dbReference type="PROSITE" id="PS51819"/>
    </source>
</evidence>
<dbReference type="Proteomes" id="UP001163152">
    <property type="component" value="Chromosome"/>
</dbReference>
<evidence type="ECO:0000313" key="2">
    <source>
        <dbReference type="EMBL" id="WAL61343.1"/>
    </source>
</evidence>
<dbReference type="PROSITE" id="PS51819">
    <property type="entry name" value="VOC"/>
    <property type="match status" value="1"/>
</dbReference>
<keyword evidence="3" id="KW-1185">Reference proteome</keyword>
<dbReference type="InterPro" id="IPR029068">
    <property type="entry name" value="Glyas_Bleomycin-R_OHBP_Dase"/>
</dbReference>
<dbReference type="Pfam" id="PF00903">
    <property type="entry name" value="Glyoxalase"/>
    <property type="match status" value="1"/>
</dbReference>
<dbReference type="KEGG" id="tsin:OXH18_04930"/>
<dbReference type="PANTHER" id="PTHR35006:SF2">
    <property type="entry name" value="GLYOXALASE FAMILY PROTEIN (AFU_ORTHOLOGUE AFUA_5G14830)"/>
    <property type="match status" value="1"/>
</dbReference>
<accession>A0A9E8ZHE7</accession>
<sequence>MASLGSLNHLSLTVSDRDRSEPFYNTILQFMGYQPVERTETYTMWWLETAGAILISSAKPDCTNPIHDRYSPGLHHIGFNADSREQVDQLYQLLVQLGATILDPPAEYNQYAPGYYAVFFTDPDGIKLELVHMPIVP</sequence>
<dbReference type="InterPro" id="IPR004360">
    <property type="entry name" value="Glyas_Fos-R_dOase_dom"/>
</dbReference>
<evidence type="ECO:0000313" key="3">
    <source>
        <dbReference type="Proteomes" id="UP001163152"/>
    </source>
</evidence>
<proteinExistence type="predicted"/>
<dbReference type="Gene3D" id="3.10.180.10">
    <property type="entry name" value="2,3-Dihydroxybiphenyl 1,2-Dioxygenase, domain 1"/>
    <property type="match status" value="1"/>
</dbReference>
<gene>
    <name evidence="2" type="ORF">OXH18_04930</name>
</gene>
<reference evidence="2" key="1">
    <citation type="submission" date="2022-12" db="EMBL/GenBank/DDBJ databases">
        <title>Polyphasic identification of a Novel Hot-Spring Cyanobacterium Ocullathermofonsia sinensis gen nov. sp. nov. and Genomic Insights on its Adaptations to the Thermal Habitat.</title>
        <authorList>
            <person name="Daroch M."/>
            <person name="Tang J."/>
            <person name="Jiang Y."/>
        </authorList>
    </citation>
    <scope>NUCLEOTIDE SEQUENCE</scope>
    <source>
        <strain evidence="2">PKUAC-SCTA174</strain>
    </source>
</reference>
<dbReference type="RefSeq" id="WP_268611296.1">
    <property type="nucleotide sequence ID" value="NZ_CP113797.1"/>
</dbReference>